<evidence type="ECO:0000313" key="5">
    <source>
        <dbReference type="Proteomes" id="UP000317371"/>
    </source>
</evidence>
<protein>
    <submittedName>
        <fullName evidence="4">Extracellular solute-binding protein</fullName>
    </submittedName>
</protein>
<dbReference type="SUPFAM" id="SSF53850">
    <property type="entry name" value="Periplasmic binding protein-like II"/>
    <property type="match status" value="1"/>
</dbReference>
<dbReference type="InterPro" id="IPR006059">
    <property type="entry name" value="SBP"/>
</dbReference>
<reference evidence="4 5" key="1">
    <citation type="submission" date="2019-06" db="EMBL/GenBank/DDBJ databases">
        <title>Genome sequence of Litorilinea aerophila BAA-2444.</title>
        <authorList>
            <person name="Maclea K.S."/>
            <person name="Maurais E.G."/>
            <person name="Iannazzi L.C."/>
        </authorList>
    </citation>
    <scope>NUCLEOTIDE SEQUENCE [LARGE SCALE GENOMIC DNA]</scope>
    <source>
        <strain evidence="4 5">ATCC BAA-2444</strain>
    </source>
</reference>
<dbReference type="EMBL" id="VIGC01000026">
    <property type="protein sequence ID" value="TQE94242.1"/>
    <property type="molecule type" value="Genomic_DNA"/>
</dbReference>
<evidence type="ECO:0000256" key="1">
    <source>
        <dbReference type="ARBA" id="ARBA00008520"/>
    </source>
</evidence>
<evidence type="ECO:0000313" key="4">
    <source>
        <dbReference type="EMBL" id="TQE94242.1"/>
    </source>
</evidence>
<dbReference type="PANTHER" id="PTHR43649">
    <property type="entry name" value="ARABINOSE-BINDING PROTEIN-RELATED"/>
    <property type="match status" value="1"/>
</dbReference>
<dbReference type="PROSITE" id="PS51318">
    <property type="entry name" value="TAT"/>
    <property type="match status" value="1"/>
</dbReference>
<comment type="caution">
    <text evidence="4">The sequence shown here is derived from an EMBL/GenBank/DDBJ whole genome shotgun (WGS) entry which is preliminary data.</text>
</comment>
<dbReference type="Pfam" id="PF13416">
    <property type="entry name" value="SBP_bac_8"/>
    <property type="match status" value="1"/>
</dbReference>
<dbReference type="PANTHER" id="PTHR43649:SF34">
    <property type="entry name" value="ABC TRANSPORTER PERIPLASMIC-BINDING PROTEIN YCJN-RELATED"/>
    <property type="match status" value="1"/>
</dbReference>
<dbReference type="Proteomes" id="UP000317371">
    <property type="component" value="Unassembled WGS sequence"/>
</dbReference>
<proteinExistence type="inferred from homology"/>
<evidence type="ECO:0000256" key="3">
    <source>
        <dbReference type="ARBA" id="ARBA00022729"/>
    </source>
</evidence>
<name>A0A540VBZ4_9CHLR</name>
<gene>
    <name evidence="4" type="ORF">FKZ61_17850</name>
</gene>
<organism evidence="4 5">
    <name type="scientific">Litorilinea aerophila</name>
    <dbReference type="NCBI Taxonomy" id="1204385"/>
    <lineage>
        <taxon>Bacteria</taxon>
        <taxon>Bacillati</taxon>
        <taxon>Chloroflexota</taxon>
        <taxon>Caldilineae</taxon>
        <taxon>Caldilineales</taxon>
        <taxon>Caldilineaceae</taxon>
        <taxon>Litorilinea</taxon>
    </lineage>
</organism>
<keyword evidence="5" id="KW-1185">Reference proteome</keyword>
<dbReference type="Gene3D" id="3.40.190.10">
    <property type="entry name" value="Periplasmic binding protein-like II"/>
    <property type="match status" value="1"/>
</dbReference>
<keyword evidence="2" id="KW-0813">Transport</keyword>
<comment type="similarity">
    <text evidence="1">Belongs to the bacterial solute-binding protein 1 family.</text>
</comment>
<dbReference type="AlphaFoldDB" id="A0A540VBZ4"/>
<dbReference type="OrthoDB" id="144066at2"/>
<dbReference type="InterPro" id="IPR006311">
    <property type="entry name" value="TAT_signal"/>
</dbReference>
<sequence>MVCSSPLLLTLLIPSKEANVSTQQSKPFGKRLSRRQALQLMGGITGMAALAACTAAPVAPATGGEGAAEPAQVAGTMLVVHRREYFKEMEDLFAQAVQNWAQENNVEVETSTVASEAFEDFVAKTLAEVQAGNPPDLIYHVRLVQQLYFYDALEPVSDTVEKAIGLYGEPSLGHRMQNFIDGEWWGIPYINGGGGEFARRSVFEGQGIDPLEDLVTWDDRRDACLQVTDVAAEMYGWGRTVNRSGDGAGLVQAVIHDWGGHITDENMTEITFNSPETVAAVAWLTEIYTSEQYAPMLPPGVISWTDSSNNEAYLAGNIAYTGNAASVYAKAKADQNPVFEDTVVLNVPVGPYGQPHIGAGGGGQLHVPKGAKHVELAKELSLYLLEPDVFIPISLISAGLFLPAYQKYYEMDPVVQAFEADPNLQRMGEQQLGDYPGLSWPAQPSPFFDAIAAQSILTDMMAETITQGVSPEEAVAHATDRIIQIAEEMGALG</sequence>
<accession>A0A540VBZ4</accession>
<evidence type="ECO:0000256" key="2">
    <source>
        <dbReference type="ARBA" id="ARBA00022448"/>
    </source>
</evidence>
<dbReference type="InterPro" id="IPR050490">
    <property type="entry name" value="Bact_solute-bd_prot1"/>
</dbReference>
<dbReference type="InParanoid" id="A0A540VBZ4"/>
<keyword evidence="3" id="KW-0732">Signal</keyword>